<evidence type="ECO:0000259" key="2">
    <source>
        <dbReference type="Pfam" id="PF13613"/>
    </source>
</evidence>
<dbReference type="Proteomes" id="UP000193487">
    <property type="component" value="Unassembled WGS sequence"/>
</dbReference>
<comment type="caution">
    <text evidence="3">The sequence shown here is derived from an EMBL/GenBank/DDBJ whole genome shotgun (WGS) entry which is preliminary data.</text>
</comment>
<dbReference type="GO" id="GO:0003677">
    <property type="term" value="F:DNA binding"/>
    <property type="evidence" value="ECO:0007669"/>
    <property type="project" value="InterPro"/>
</dbReference>
<sequence length="305" mass="34242">MKPSPTDTNTLPHRWRNLLPLTGLTRTQIQTVYAMAQQRLPPLPGRPWALPLPVRVLLVLIHLRTNLTTRALAALFHTSQSTVDRVIHHLVPVLAQALQPNPAAGTGPWIIDGTLIPVHDQSITAISKNYRRSVNTQIIICAHRRRVLIAGRCWPGNRNDVIVARHTVAQLLNDHVVLGDGGYRGITTITTPRRDHTGRIVRDEQYRAHRRIRARVEHVIARLKDWQILRQCRRRGDAINHSLQIVAGLWNLKAPIQFKNSDNFVIGGAYPARAAGVRHACWLDKHSMDLLAGNRAVLDSAGNNE</sequence>
<feature type="domain" description="Transposase IS4-like" evidence="1">
    <location>
        <begin position="110"/>
        <end position="252"/>
    </location>
</feature>
<dbReference type="Pfam" id="PF13613">
    <property type="entry name" value="HTH_Tnp_4"/>
    <property type="match status" value="1"/>
</dbReference>
<keyword evidence="4" id="KW-1185">Reference proteome</keyword>
<organism evidence="3 4">
    <name type="scientific">Mycobacterium kyorinense</name>
    <dbReference type="NCBI Taxonomy" id="487514"/>
    <lineage>
        <taxon>Bacteria</taxon>
        <taxon>Bacillati</taxon>
        <taxon>Actinomycetota</taxon>
        <taxon>Actinomycetes</taxon>
        <taxon>Mycobacteriales</taxon>
        <taxon>Mycobacteriaceae</taxon>
        <taxon>Mycobacterium</taxon>
    </lineage>
</organism>
<evidence type="ECO:0000313" key="4">
    <source>
        <dbReference type="Proteomes" id="UP000193487"/>
    </source>
</evidence>
<dbReference type="InterPro" id="IPR027805">
    <property type="entry name" value="Transposase_HTH_dom"/>
</dbReference>
<dbReference type="OrthoDB" id="5121089at2"/>
<dbReference type="EMBL" id="LQPE01000050">
    <property type="protein sequence ID" value="ORW07223.1"/>
    <property type="molecule type" value="Genomic_DNA"/>
</dbReference>
<evidence type="ECO:0000259" key="1">
    <source>
        <dbReference type="Pfam" id="PF01609"/>
    </source>
</evidence>
<dbReference type="Pfam" id="PF01609">
    <property type="entry name" value="DDE_Tnp_1"/>
    <property type="match status" value="1"/>
</dbReference>
<protein>
    <recommendedName>
        <fullName evidence="5">Transposase</fullName>
    </recommendedName>
</protein>
<evidence type="ECO:0000313" key="3">
    <source>
        <dbReference type="EMBL" id="ORW07223.1"/>
    </source>
</evidence>
<dbReference type="InterPro" id="IPR002559">
    <property type="entry name" value="Transposase_11"/>
</dbReference>
<evidence type="ECO:0008006" key="5">
    <source>
        <dbReference type="Google" id="ProtNLM"/>
    </source>
</evidence>
<dbReference type="GO" id="GO:0006313">
    <property type="term" value="P:DNA transposition"/>
    <property type="evidence" value="ECO:0007669"/>
    <property type="project" value="InterPro"/>
</dbReference>
<proteinExistence type="predicted"/>
<feature type="domain" description="Transposase Helix-turn-helix" evidence="2">
    <location>
        <begin position="49"/>
        <end position="99"/>
    </location>
</feature>
<accession>A0A1X1Y7X0</accession>
<name>A0A1X1Y7X0_9MYCO</name>
<dbReference type="GO" id="GO:0004803">
    <property type="term" value="F:transposase activity"/>
    <property type="evidence" value="ECO:0007669"/>
    <property type="project" value="InterPro"/>
</dbReference>
<dbReference type="AlphaFoldDB" id="A0A1X1Y7X0"/>
<reference evidence="3 4" key="1">
    <citation type="submission" date="2016-01" db="EMBL/GenBank/DDBJ databases">
        <title>The new phylogeny of the genus Mycobacterium.</title>
        <authorList>
            <person name="Tarcisio F."/>
            <person name="Conor M."/>
            <person name="Antonella G."/>
            <person name="Elisabetta G."/>
            <person name="Giulia F.S."/>
            <person name="Sara T."/>
            <person name="Anna F."/>
            <person name="Clotilde B."/>
            <person name="Roberto B."/>
            <person name="Veronica D.S."/>
            <person name="Fabio R."/>
            <person name="Monica P."/>
            <person name="Olivier J."/>
            <person name="Enrico T."/>
            <person name="Nicola S."/>
        </authorList>
    </citation>
    <scope>NUCLEOTIDE SEQUENCE [LARGE SCALE GENOMIC DNA]</scope>
    <source>
        <strain evidence="3 4">DSM 45166</strain>
    </source>
</reference>
<gene>
    <name evidence="3" type="ORF">AWC14_25145</name>
</gene>